<dbReference type="GeneID" id="109386666"/>
<evidence type="ECO:0000256" key="1">
    <source>
        <dbReference type="SAM" id="MobiDB-lite"/>
    </source>
</evidence>
<dbReference type="RefSeq" id="XP_019505585.1">
    <property type="nucleotide sequence ID" value="XM_019650040.1"/>
</dbReference>
<reference evidence="3" key="1">
    <citation type="submission" date="2025-08" db="UniProtKB">
        <authorList>
            <consortium name="RefSeq"/>
        </authorList>
    </citation>
    <scope>IDENTIFICATION</scope>
    <source>
        <tissue evidence="3">Muscle</tissue>
    </source>
</reference>
<keyword evidence="2" id="KW-1185">Reference proteome</keyword>
<evidence type="ECO:0000313" key="3">
    <source>
        <dbReference type="RefSeq" id="XP_019505585.1"/>
    </source>
</evidence>
<proteinExistence type="predicted"/>
<dbReference type="KEGG" id="hai:109386666"/>
<evidence type="ECO:0000313" key="2">
    <source>
        <dbReference type="Proteomes" id="UP000694851"/>
    </source>
</evidence>
<dbReference type="Proteomes" id="UP000694851">
    <property type="component" value="Unplaced"/>
</dbReference>
<organism evidence="2 3">
    <name type="scientific">Hipposideros armiger</name>
    <name type="common">Great Himalayan leaf-nosed bat</name>
    <dbReference type="NCBI Taxonomy" id="186990"/>
    <lineage>
        <taxon>Eukaryota</taxon>
        <taxon>Metazoa</taxon>
        <taxon>Chordata</taxon>
        <taxon>Craniata</taxon>
        <taxon>Vertebrata</taxon>
        <taxon>Euteleostomi</taxon>
        <taxon>Mammalia</taxon>
        <taxon>Eutheria</taxon>
        <taxon>Laurasiatheria</taxon>
        <taxon>Chiroptera</taxon>
        <taxon>Yinpterochiroptera</taxon>
        <taxon>Rhinolophoidea</taxon>
        <taxon>Hipposideridae</taxon>
        <taxon>Hipposideros</taxon>
    </lineage>
</organism>
<accession>A0A8B7S203</accession>
<feature type="region of interest" description="Disordered" evidence="1">
    <location>
        <begin position="26"/>
        <end position="60"/>
    </location>
</feature>
<protein>
    <submittedName>
        <fullName evidence="3">Uncharacterized protein LOC109386666</fullName>
    </submittedName>
</protein>
<sequence>MLSPLARSLALRVVLRIMGEVRAGTRADQWSPISPARASGDPPGAGRGCAPSPANPRRSFPAGQLDLALEECATTRSLPTLHPIAWPGQCPEGFGGRVKQTSAPTGHTRAPGCQPVRECMVLFFQRTPTPTPTWITNEVHIESHQAIPRLKHRQQTSSTNAENVPHADMQAVDCTAPGYFIPIEVSVHGTPRLVQSAIFLAIRGTLSL</sequence>
<dbReference type="AlphaFoldDB" id="A0A8B7S203"/>
<gene>
    <name evidence="3" type="primary">LOC109386666</name>
</gene>
<name>A0A8B7S203_HIPAR</name>